<keyword evidence="2 4" id="KW-0396">Initiation factor</keyword>
<dbReference type="CDD" id="cd04451">
    <property type="entry name" value="S1_IF1"/>
    <property type="match status" value="1"/>
</dbReference>
<protein>
    <recommendedName>
        <fullName evidence="4 5">Translation initiation factor IF-1</fullName>
    </recommendedName>
</protein>
<dbReference type="SUPFAM" id="SSF50249">
    <property type="entry name" value="Nucleic acid-binding proteins"/>
    <property type="match status" value="1"/>
</dbReference>
<dbReference type="InterPro" id="IPR012340">
    <property type="entry name" value="NA-bd_OB-fold"/>
</dbReference>
<reference evidence="7 8" key="1">
    <citation type="journal article" date="2012" name="J. Bacteriol.">
        <title>Draft Genome Sequences of Four Axenic Mycoplasma genitalium Strains Isolated from Denmark, Japan, and Australia.</title>
        <authorList>
            <person name="McGowin C.L."/>
            <person name="Ma L."/>
            <person name="Jensen J.S."/>
            <person name="Mancuso M.M."/>
            <person name="Hamasuna R."/>
            <person name="Adegboye D."/>
            <person name="Martin D.H."/>
        </authorList>
    </citation>
    <scope>NUCLEOTIDE SEQUENCE [LARGE SCALE GENOMIC DNA]</scope>
    <source>
        <strain evidence="7 8">M6320</strain>
    </source>
</reference>
<dbReference type="GO" id="GO:0003743">
    <property type="term" value="F:translation initiation factor activity"/>
    <property type="evidence" value="ECO:0007669"/>
    <property type="project" value="UniProtKB-UniRule"/>
</dbReference>
<dbReference type="PROSITE" id="PS50832">
    <property type="entry name" value="S1_IF1_TYPE"/>
    <property type="match status" value="1"/>
</dbReference>
<comment type="function">
    <text evidence="4">One of the essential components for the initiation of protein synthesis. Stabilizes the binding of IF-2 and IF-3 on the 30S subunit to which N-formylmethionyl-tRNA(fMet) subsequently binds. Helps modulate mRNA selection, yielding the 30S pre-initiation complex (PIC). Upon addition of the 50S ribosomal subunit IF-1, IF-2 and IF-3 are released leaving the mature 70S translation initiation complex.</text>
</comment>
<comment type="similarity">
    <text evidence="1 4">Belongs to the IF-1 family.</text>
</comment>
<dbReference type="NCBIfam" id="TIGR00008">
    <property type="entry name" value="infA"/>
    <property type="match status" value="1"/>
</dbReference>
<accession>A0ABC7ZIF6</accession>
<comment type="subcellular location">
    <subcellularLocation>
        <location evidence="4">Cytoplasm</location>
    </subcellularLocation>
</comment>
<feature type="domain" description="S1-like" evidence="6">
    <location>
        <begin position="1"/>
        <end position="70"/>
    </location>
</feature>
<dbReference type="Pfam" id="PF01176">
    <property type="entry name" value="eIF-1a"/>
    <property type="match status" value="1"/>
</dbReference>
<dbReference type="RefSeq" id="WP_009885858.1">
    <property type="nucleotide sequence ID" value="NC_018497.1"/>
</dbReference>
<evidence type="ECO:0000256" key="4">
    <source>
        <dbReference type="HAMAP-Rule" id="MF_00075"/>
    </source>
</evidence>
<gene>
    <name evidence="4" type="primary">infA</name>
    <name evidence="7" type="ORF">CM1_01000</name>
</gene>
<evidence type="ECO:0000313" key="7">
    <source>
        <dbReference type="EMBL" id="AFQ03986.1"/>
    </source>
</evidence>
<evidence type="ECO:0000256" key="3">
    <source>
        <dbReference type="ARBA" id="ARBA00022917"/>
    </source>
</evidence>
<proteinExistence type="inferred from homology"/>
<evidence type="ECO:0000259" key="6">
    <source>
        <dbReference type="PROSITE" id="PS50832"/>
    </source>
</evidence>
<dbReference type="GO" id="GO:0005737">
    <property type="term" value="C:cytoplasm"/>
    <property type="evidence" value="ECO:0007669"/>
    <property type="project" value="UniProtKB-SubCell"/>
</dbReference>
<keyword evidence="4" id="KW-0699">rRNA-binding</keyword>
<dbReference type="GO" id="GO:0019843">
    <property type="term" value="F:rRNA binding"/>
    <property type="evidence" value="ECO:0007669"/>
    <property type="project" value="UniProtKB-UniRule"/>
</dbReference>
<dbReference type="GeneID" id="99647004"/>
<dbReference type="Proteomes" id="UP000005254">
    <property type="component" value="Chromosome"/>
</dbReference>
<dbReference type="KEGG" id="mgx:CM1_01000"/>
<organism evidence="7 8">
    <name type="scientific">Mycoplasmoides genitalium M6320</name>
    <dbReference type="NCBI Taxonomy" id="662945"/>
    <lineage>
        <taxon>Bacteria</taxon>
        <taxon>Bacillati</taxon>
        <taxon>Mycoplasmatota</taxon>
        <taxon>Mycoplasmoidales</taxon>
        <taxon>Mycoplasmoidaceae</taxon>
        <taxon>Mycoplasmoides</taxon>
    </lineage>
</organism>
<evidence type="ECO:0000256" key="2">
    <source>
        <dbReference type="ARBA" id="ARBA00022540"/>
    </source>
</evidence>
<dbReference type="InterPro" id="IPR004368">
    <property type="entry name" value="TIF_IF1"/>
</dbReference>
<dbReference type="Gene3D" id="2.40.50.140">
    <property type="entry name" value="Nucleic acid-binding proteins"/>
    <property type="match status" value="1"/>
</dbReference>
<dbReference type="GO" id="GO:0043022">
    <property type="term" value="F:ribosome binding"/>
    <property type="evidence" value="ECO:0007669"/>
    <property type="project" value="UniProtKB-UniRule"/>
</dbReference>
<dbReference type="EMBL" id="CP003772">
    <property type="protein sequence ID" value="AFQ03986.1"/>
    <property type="molecule type" value="Genomic_DNA"/>
</dbReference>
<dbReference type="HAMAP" id="MF_00075">
    <property type="entry name" value="IF_1"/>
    <property type="match status" value="1"/>
</dbReference>
<dbReference type="PANTHER" id="PTHR33370:SF1">
    <property type="entry name" value="TRANSLATION INITIATION FACTOR IF-1, CHLOROPLASTIC"/>
    <property type="match status" value="1"/>
</dbReference>
<keyword evidence="3 4" id="KW-0648">Protein biosynthesis</keyword>
<evidence type="ECO:0000313" key="8">
    <source>
        <dbReference type="Proteomes" id="UP000005254"/>
    </source>
</evidence>
<dbReference type="AlphaFoldDB" id="A0ABC7ZIF6"/>
<evidence type="ECO:0000256" key="1">
    <source>
        <dbReference type="ARBA" id="ARBA00010939"/>
    </source>
</evidence>
<dbReference type="PANTHER" id="PTHR33370">
    <property type="entry name" value="TRANSLATION INITIATION FACTOR IF-1, CHLOROPLASTIC"/>
    <property type="match status" value="1"/>
</dbReference>
<sequence>MKNDKLFLTGKILEIIHGDKYRVMLENNVEVDAHLAGKMKMKRTKILPGDVVEVEFSPYDLKLGRITQRK</sequence>
<dbReference type="InterPro" id="IPR006196">
    <property type="entry name" value="RNA-binding_domain_S1_IF1"/>
</dbReference>
<evidence type="ECO:0000256" key="5">
    <source>
        <dbReference type="NCBIfam" id="TIGR00008"/>
    </source>
</evidence>
<dbReference type="SMR" id="A0ABC7ZIF6"/>
<keyword evidence="4" id="KW-0963">Cytoplasm</keyword>
<keyword evidence="4" id="KW-0694">RNA-binding</keyword>
<comment type="subunit">
    <text evidence="4">Component of the 30S ribosomal translation pre-initiation complex which assembles on the 30S ribosome in the order IF-2 and IF-3, IF-1 and N-formylmethionyl-tRNA(fMet); mRNA recruitment can occur at any time during PIC assembly.</text>
</comment>
<name>A0ABC7ZIF6_MYCGT</name>